<evidence type="ECO:0000256" key="5">
    <source>
        <dbReference type="SAM" id="SignalP"/>
    </source>
</evidence>
<dbReference type="SMART" id="SM00042">
    <property type="entry name" value="CUB"/>
    <property type="match status" value="1"/>
</dbReference>
<dbReference type="OrthoDB" id="8641091at2759"/>
<dbReference type="InterPro" id="IPR000859">
    <property type="entry name" value="CUB_dom"/>
</dbReference>
<keyword evidence="5" id="KW-0732">Signal</keyword>
<evidence type="ECO:0000313" key="7">
    <source>
        <dbReference type="EMBL" id="CAG5116740.1"/>
    </source>
</evidence>
<comment type="caution">
    <text evidence="2">Lacks conserved residue(s) required for the propagation of feature annotation.</text>
</comment>
<proteinExistence type="predicted"/>
<feature type="domain" description="CUB" evidence="6">
    <location>
        <begin position="43"/>
        <end position="155"/>
    </location>
</feature>
<sequence length="556" mass="62004">MSPSGRIVILVTLCHFAGEVHTNIYHTTEPKLEQSPEAKTYQFNKYIKPEDTVINSPNYPRQYPPDLNLTWELNVSSGQWGLVFSDFDLGIGSDSYGNPDWLEIFDRGGKRVRYTVHVQPLLSYISQGPQLMIQFVSDRFSDRNKRGFQLQVLYGASEREVHMKIIEATKTVKPSEDDTSLTLMVITAVLTLVAFLVVVAAVVLIRKNSQNNRRENRNVFGVRRNSGISHSRRTRSVEETAPNDVPAEQPRRTERAVQRSNSQINWMARAQQTSTMQKNGSSCSNAYTCTKVVTAASVTSQAAVSSLTDFNNHVTRSCESLNEYSETVDSLNCTPGTSRTNHNVDTNNQQPPSYEESRLMPETYQNNEQLQSGLSVCYENLTTNVCKTRQHLATETNIYINTARNSGSRGSINEITIDANRCTIKATRGETPEDRSSISKSAINNDGPTTNIVIYQNVSVNKQSESETNQPSSSSVQIIDGYAFIVPSSDHMVSHNLVSQHATVDRGREAQPLGNNWMTPNATHDDAEAAPEQPSTGACNDIYVNTQEKDRKVNDM</sequence>
<dbReference type="Gene3D" id="2.60.120.290">
    <property type="entry name" value="Spermadhesin, CUB domain"/>
    <property type="match status" value="1"/>
</dbReference>
<dbReference type="GO" id="GO:0005615">
    <property type="term" value="C:extracellular space"/>
    <property type="evidence" value="ECO:0007669"/>
    <property type="project" value="TreeGrafter"/>
</dbReference>
<dbReference type="PANTHER" id="PTHR24255">
    <property type="entry name" value="COMPLEMENT COMPONENT 1, S SUBCOMPONENT-RELATED"/>
    <property type="match status" value="1"/>
</dbReference>
<feature type="region of interest" description="Disordered" evidence="3">
    <location>
        <begin position="333"/>
        <end position="355"/>
    </location>
</feature>
<keyword evidence="4" id="KW-0812">Transmembrane</keyword>
<name>A0A8S3YP68_9EUPU</name>
<dbReference type="CDD" id="cd00041">
    <property type="entry name" value="CUB"/>
    <property type="match status" value="1"/>
</dbReference>
<feature type="region of interest" description="Disordered" evidence="3">
    <location>
        <begin position="223"/>
        <end position="261"/>
    </location>
</feature>
<comment type="caution">
    <text evidence="7">The sequence shown here is derived from an EMBL/GenBank/DDBJ whole genome shotgun (WGS) entry which is preliminary data.</text>
</comment>
<organism evidence="7 8">
    <name type="scientific">Candidula unifasciata</name>
    <dbReference type="NCBI Taxonomy" id="100452"/>
    <lineage>
        <taxon>Eukaryota</taxon>
        <taxon>Metazoa</taxon>
        <taxon>Spiralia</taxon>
        <taxon>Lophotrochozoa</taxon>
        <taxon>Mollusca</taxon>
        <taxon>Gastropoda</taxon>
        <taxon>Heterobranchia</taxon>
        <taxon>Euthyneura</taxon>
        <taxon>Panpulmonata</taxon>
        <taxon>Eupulmonata</taxon>
        <taxon>Stylommatophora</taxon>
        <taxon>Helicina</taxon>
        <taxon>Helicoidea</taxon>
        <taxon>Geomitridae</taxon>
        <taxon>Candidula</taxon>
    </lineage>
</organism>
<dbReference type="SUPFAM" id="SSF49854">
    <property type="entry name" value="Spermadhesin, CUB domain"/>
    <property type="match status" value="1"/>
</dbReference>
<evidence type="ECO:0000256" key="1">
    <source>
        <dbReference type="ARBA" id="ARBA00023157"/>
    </source>
</evidence>
<feature type="signal peptide" evidence="5">
    <location>
        <begin position="1"/>
        <end position="22"/>
    </location>
</feature>
<reference evidence="7" key="1">
    <citation type="submission" date="2021-04" db="EMBL/GenBank/DDBJ databases">
        <authorList>
            <consortium name="Molecular Ecology Group"/>
        </authorList>
    </citation>
    <scope>NUCLEOTIDE SEQUENCE</scope>
</reference>
<evidence type="ECO:0000256" key="4">
    <source>
        <dbReference type="SAM" id="Phobius"/>
    </source>
</evidence>
<dbReference type="Proteomes" id="UP000678393">
    <property type="component" value="Unassembled WGS sequence"/>
</dbReference>
<feature type="compositionally biased region" description="Basic and acidic residues" evidence="3">
    <location>
        <begin position="428"/>
        <end position="437"/>
    </location>
</feature>
<dbReference type="AlphaFoldDB" id="A0A8S3YP68"/>
<evidence type="ECO:0000313" key="8">
    <source>
        <dbReference type="Proteomes" id="UP000678393"/>
    </source>
</evidence>
<keyword evidence="1" id="KW-1015">Disulfide bond</keyword>
<keyword evidence="4" id="KW-1133">Transmembrane helix</keyword>
<feature type="chain" id="PRO_5035716485" description="CUB domain-containing protein" evidence="5">
    <location>
        <begin position="23"/>
        <end position="556"/>
    </location>
</feature>
<evidence type="ECO:0000256" key="3">
    <source>
        <dbReference type="SAM" id="MobiDB-lite"/>
    </source>
</evidence>
<keyword evidence="8" id="KW-1185">Reference proteome</keyword>
<dbReference type="EMBL" id="CAJHNH020000293">
    <property type="protein sequence ID" value="CAG5116740.1"/>
    <property type="molecule type" value="Genomic_DNA"/>
</dbReference>
<dbReference type="InterPro" id="IPR035914">
    <property type="entry name" value="Sperma_CUB_dom_sf"/>
</dbReference>
<feature type="compositionally biased region" description="Polar residues" evidence="3">
    <location>
        <begin position="438"/>
        <end position="447"/>
    </location>
</feature>
<protein>
    <recommendedName>
        <fullName evidence="6">CUB domain-containing protein</fullName>
    </recommendedName>
</protein>
<dbReference type="GO" id="GO:0004252">
    <property type="term" value="F:serine-type endopeptidase activity"/>
    <property type="evidence" value="ECO:0007669"/>
    <property type="project" value="TreeGrafter"/>
</dbReference>
<dbReference type="Pfam" id="PF00431">
    <property type="entry name" value="CUB"/>
    <property type="match status" value="1"/>
</dbReference>
<keyword evidence="4" id="KW-0472">Membrane</keyword>
<feature type="compositionally biased region" description="Polar residues" evidence="3">
    <location>
        <begin position="333"/>
        <end position="352"/>
    </location>
</feature>
<feature type="compositionally biased region" description="Polar residues" evidence="3">
    <location>
        <begin position="513"/>
        <end position="522"/>
    </location>
</feature>
<evidence type="ECO:0000256" key="2">
    <source>
        <dbReference type="PROSITE-ProRule" id="PRU00059"/>
    </source>
</evidence>
<feature type="transmembrane region" description="Helical" evidence="4">
    <location>
        <begin position="181"/>
        <end position="205"/>
    </location>
</feature>
<accession>A0A8S3YP68</accession>
<feature type="region of interest" description="Disordered" evidence="3">
    <location>
        <begin position="428"/>
        <end position="447"/>
    </location>
</feature>
<gene>
    <name evidence="7" type="ORF">CUNI_LOCUS2298</name>
</gene>
<evidence type="ECO:0000259" key="6">
    <source>
        <dbReference type="PROSITE" id="PS01180"/>
    </source>
</evidence>
<feature type="region of interest" description="Disordered" evidence="3">
    <location>
        <begin position="510"/>
        <end position="539"/>
    </location>
</feature>
<dbReference type="PANTHER" id="PTHR24255:SF31">
    <property type="entry name" value="CUBILIN-LIKE PROTEIN"/>
    <property type="match status" value="1"/>
</dbReference>
<dbReference type="PROSITE" id="PS01180">
    <property type="entry name" value="CUB"/>
    <property type="match status" value="1"/>
</dbReference>